<dbReference type="EMBL" id="BMIL01000002">
    <property type="protein sequence ID" value="GGC55357.1"/>
    <property type="molecule type" value="Genomic_DNA"/>
</dbReference>
<gene>
    <name evidence="4" type="ORF">GCM10011387_06240</name>
</gene>
<dbReference type="Gene3D" id="2.60.40.1740">
    <property type="entry name" value="hypothetical protein (bacova_03559)"/>
    <property type="match status" value="1"/>
</dbReference>
<proteinExistence type="predicted"/>
<reference evidence="4" key="1">
    <citation type="journal article" date="2014" name="Int. J. Syst. Evol. Microbiol.">
        <title>Complete genome sequence of Corynebacterium casei LMG S-19264T (=DSM 44701T), isolated from a smear-ripened cheese.</title>
        <authorList>
            <consortium name="US DOE Joint Genome Institute (JGI-PGF)"/>
            <person name="Walter F."/>
            <person name="Albersmeier A."/>
            <person name="Kalinowski J."/>
            <person name="Ruckert C."/>
        </authorList>
    </citation>
    <scope>NUCLEOTIDE SEQUENCE</scope>
    <source>
        <strain evidence="4">CGMCC 1.15343</strain>
    </source>
</reference>
<feature type="domain" description="BT-3987-like N-terminal" evidence="2">
    <location>
        <begin position="72"/>
        <end position="169"/>
    </location>
</feature>
<evidence type="ECO:0000259" key="2">
    <source>
        <dbReference type="Pfam" id="PF08522"/>
    </source>
</evidence>
<organism evidence="4 5">
    <name type="scientific">Pedobacter quisquiliarum</name>
    <dbReference type="NCBI Taxonomy" id="1834438"/>
    <lineage>
        <taxon>Bacteria</taxon>
        <taxon>Pseudomonadati</taxon>
        <taxon>Bacteroidota</taxon>
        <taxon>Sphingobacteriia</taxon>
        <taxon>Sphingobacteriales</taxon>
        <taxon>Sphingobacteriaceae</taxon>
        <taxon>Pedobacter</taxon>
    </lineage>
</organism>
<dbReference type="Pfam" id="PF08522">
    <property type="entry name" value="BT_3987-like_N"/>
    <property type="match status" value="1"/>
</dbReference>
<evidence type="ECO:0000256" key="1">
    <source>
        <dbReference type="SAM" id="SignalP"/>
    </source>
</evidence>
<dbReference type="Proteomes" id="UP000651668">
    <property type="component" value="Unassembled WGS sequence"/>
</dbReference>
<sequence>MKKMKKISNILLLALVATGLSSCLKDKYNALGPDNSPSVVEFKNPGTISSVSPAGALYSMYPQSFPAQASVDATYTVQLTGPNPAGQDITVTVGVDTAAVRKFNADQRIKNPTFVGYDLPDASTYTFPQTSYVIKAGQRSVDIVVSYKSDKFDFKKKYAFPLAITSTSAATVSGNFGTILINLSAKNAWDGVYNYKTSATTALRPNLNETARLVTSGANTVTTPLVNYYTAAANELTYEIDPATNKVKVLNGGIGDPVVDPSSNWDPVKKILYVKWSAGSRSFEETYTYTGPR</sequence>
<reference evidence="4" key="2">
    <citation type="submission" date="2020-09" db="EMBL/GenBank/DDBJ databases">
        <authorList>
            <person name="Sun Q."/>
            <person name="Zhou Y."/>
        </authorList>
    </citation>
    <scope>NUCLEOTIDE SEQUENCE</scope>
    <source>
        <strain evidence="4">CGMCC 1.15343</strain>
    </source>
</reference>
<dbReference type="AlphaFoldDB" id="A0A916X9T7"/>
<comment type="caution">
    <text evidence="4">The sequence shown here is derived from an EMBL/GenBank/DDBJ whole genome shotgun (WGS) entry which is preliminary data.</text>
</comment>
<dbReference type="InterPro" id="IPR054281">
    <property type="entry name" value="DUF7015"/>
</dbReference>
<protein>
    <recommendedName>
        <fullName evidence="6">DUF1735 domain-containing protein</fullName>
    </recommendedName>
</protein>
<dbReference type="PROSITE" id="PS51257">
    <property type="entry name" value="PROKAR_LIPOPROTEIN"/>
    <property type="match status" value="1"/>
</dbReference>
<evidence type="ECO:0000259" key="3">
    <source>
        <dbReference type="Pfam" id="PF22839"/>
    </source>
</evidence>
<name>A0A916X9T7_9SPHI</name>
<feature type="signal peptide" evidence="1">
    <location>
        <begin position="1"/>
        <end position="22"/>
    </location>
</feature>
<keyword evidence="5" id="KW-1185">Reference proteome</keyword>
<evidence type="ECO:0000313" key="5">
    <source>
        <dbReference type="Proteomes" id="UP000651668"/>
    </source>
</evidence>
<accession>A0A916X9T7</accession>
<dbReference type="Pfam" id="PF22839">
    <property type="entry name" value="DUF7015"/>
    <property type="match status" value="1"/>
</dbReference>
<feature type="domain" description="DUF7015" evidence="3">
    <location>
        <begin position="191"/>
        <end position="290"/>
    </location>
</feature>
<feature type="chain" id="PRO_5037655526" description="DUF1735 domain-containing protein" evidence="1">
    <location>
        <begin position="23"/>
        <end position="293"/>
    </location>
</feature>
<evidence type="ECO:0008006" key="6">
    <source>
        <dbReference type="Google" id="ProtNLM"/>
    </source>
</evidence>
<evidence type="ECO:0000313" key="4">
    <source>
        <dbReference type="EMBL" id="GGC55357.1"/>
    </source>
</evidence>
<keyword evidence="1" id="KW-0732">Signal</keyword>
<dbReference type="InterPro" id="IPR013728">
    <property type="entry name" value="BT_3987-like_N"/>
</dbReference>